<reference evidence="7" key="1">
    <citation type="journal article" date="2014" name="Front. Microbiol.">
        <title>High frequency of phylogenetically diverse reductive dehalogenase-homologous genes in deep subseafloor sedimentary metagenomes.</title>
        <authorList>
            <person name="Kawai M."/>
            <person name="Futagami T."/>
            <person name="Toyoda A."/>
            <person name="Takaki Y."/>
            <person name="Nishi S."/>
            <person name="Hori S."/>
            <person name="Arai W."/>
            <person name="Tsubouchi T."/>
            <person name="Morono Y."/>
            <person name="Uchiyama I."/>
            <person name="Ito T."/>
            <person name="Fujiyama A."/>
            <person name="Inagaki F."/>
            <person name="Takami H."/>
        </authorList>
    </citation>
    <scope>NUCLEOTIDE SEQUENCE</scope>
    <source>
        <strain evidence="7">Expedition CK06-06</strain>
    </source>
</reference>
<dbReference type="InterPro" id="IPR036100">
    <property type="entry name" value="QueA_sf"/>
</dbReference>
<name>X0ZDR1_9ZZZZ</name>
<comment type="subunit">
    <text evidence="2">Monomer.</text>
</comment>
<evidence type="ECO:0000256" key="1">
    <source>
        <dbReference type="ARBA" id="ARBA00004496"/>
    </source>
</evidence>
<dbReference type="GO" id="GO:0005737">
    <property type="term" value="C:cytoplasm"/>
    <property type="evidence" value="ECO:0007669"/>
    <property type="project" value="UniProtKB-SubCell"/>
</dbReference>
<evidence type="ECO:0000256" key="4">
    <source>
        <dbReference type="ARBA" id="ARBA00022679"/>
    </source>
</evidence>
<dbReference type="AlphaFoldDB" id="X0ZDR1"/>
<dbReference type="SUPFAM" id="SSF111337">
    <property type="entry name" value="QueA-like"/>
    <property type="match status" value="1"/>
</dbReference>
<feature type="non-terminal residue" evidence="7">
    <location>
        <position position="1"/>
    </location>
</feature>
<evidence type="ECO:0000256" key="6">
    <source>
        <dbReference type="ARBA" id="ARBA00022785"/>
    </source>
</evidence>
<gene>
    <name evidence="7" type="ORF">S01H1_76760</name>
</gene>
<dbReference type="EMBL" id="BARS01051549">
    <property type="protein sequence ID" value="GAG46461.1"/>
    <property type="molecule type" value="Genomic_DNA"/>
</dbReference>
<evidence type="ECO:0000256" key="2">
    <source>
        <dbReference type="ARBA" id="ARBA00011245"/>
    </source>
</evidence>
<comment type="subcellular location">
    <subcellularLocation>
        <location evidence="1">Cytoplasm</location>
    </subcellularLocation>
</comment>
<comment type="caution">
    <text evidence="7">The sequence shown here is derived from an EMBL/GenBank/DDBJ whole genome shotgun (WGS) entry which is preliminary data.</text>
</comment>
<keyword evidence="6" id="KW-0671">Queuosine biosynthesis</keyword>
<dbReference type="Pfam" id="PF02547">
    <property type="entry name" value="Queuosine_synth"/>
    <property type="match status" value="1"/>
</dbReference>
<dbReference type="PANTHER" id="PTHR30307:SF0">
    <property type="entry name" value="S-ADENOSYLMETHIONINE:TRNA RIBOSYLTRANSFERASE-ISOMERASE"/>
    <property type="match status" value="1"/>
</dbReference>
<dbReference type="PANTHER" id="PTHR30307">
    <property type="entry name" value="S-ADENOSYLMETHIONINE:TRNA RIBOSYLTRANSFERASE-ISOMERASE"/>
    <property type="match status" value="1"/>
</dbReference>
<protein>
    <recommendedName>
        <fullName evidence="8">S-adenosylmethionine:tRNA ribosyltransferase-isomerase</fullName>
    </recommendedName>
</protein>
<evidence type="ECO:0008006" key="8">
    <source>
        <dbReference type="Google" id="ProtNLM"/>
    </source>
</evidence>
<dbReference type="Gene3D" id="3.40.1780.10">
    <property type="entry name" value="QueA-like"/>
    <property type="match status" value="1"/>
</dbReference>
<organism evidence="7">
    <name type="scientific">marine sediment metagenome</name>
    <dbReference type="NCBI Taxonomy" id="412755"/>
    <lineage>
        <taxon>unclassified sequences</taxon>
        <taxon>metagenomes</taxon>
        <taxon>ecological metagenomes</taxon>
    </lineage>
</organism>
<dbReference type="FunFam" id="3.40.1780.10:FF:000001">
    <property type="entry name" value="S-adenosylmethionine:tRNA ribosyltransferase-isomerase"/>
    <property type="match status" value="1"/>
</dbReference>
<keyword evidence="4" id="KW-0808">Transferase</keyword>
<accession>X0ZDR1</accession>
<dbReference type="GO" id="GO:0051075">
    <property type="term" value="F:S-adenosylmethionine:tRNA ribosyltransferase-isomerase activity"/>
    <property type="evidence" value="ECO:0007669"/>
    <property type="project" value="TreeGrafter"/>
</dbReference>
<sequence>PYIHTPLARPGRYQTVYANKAGSVAAPTAGLHFTPELLGEIERKGVHCLFVTLHIGLDTFRPVSEDDPLKHPIYREYGVLGQEVASQLSQARAEGRRIICVGTTTVRLIEQVAQNNNTAILEPFEGWVSLFILPGYQFRVVDALITNFHLPKSTLMMLVTAFAGKDFINRAYEEATTLRYRFYSFGDAMLIV</sequence>
<evidence type="ECO:0000256" key="3">
    <source>
        <dbReference type="ARBA" id="ARBA00022490"/>
    </source>
</evidence>
<keyword evidence="3" id="KW-0963">Cytoplasm</keyword>
<dbReference type="GO" id="GO:0008616">
    <property type="term" value="P:tRNA queuosine(34) biosynthetic process"/>
    <property type="evidence" value="ECO:0007669"/>
    <property type="project" value="UniProtKB-KW"/>
</dbReference>
<evidence type="ECO:0000313" key="7">
    <source>
        <dbReference type="EMBL" id="GAG46461.1"/>
    </source>
</evidence>
<keyword evidence="5" id="KW-0949">S-adenosyl-L-methionine</keyword>
<dbReference type="InterPro" id="IPR003699">
    <property type="entry name" value="QueA"/>
</dbReference>
<evidence type="ECO:0000256" key="5">
    <source>
        <dbReference type="ARBA" id="ARBA00022691"/>
    </source>
</evidence>
<proteinExistence type="predicted"/>
<dbReference type="InterPro" id="IPR042118">
    <property type="entry name" value="QueA_dom1"/>
</dbReference>